<protein>
    <submittedName>
        <fullName evidence="1">Uncharacterized protein</fullName>
    </submittedName>
</protein>
<organism evidence="1 2">
    <name type="scientific">Streptomyces canus</name>
    <dbReference type="NCBI Taxonomy" id="58343"/>
    <lineage>
        <taxon>Bacteria</taxon>
        <taxon>Bacillati</taxon>
        <taxon>Actinomycetota</taxon>
        <taxon>Actinomycetes</taxon>
        <taxon>Kitasatosporales</taxon>
        <taxon>Streptomycetaceae</taxon>
        <taxon>Streptomyces</taxon>
        <taxon>Streptomyces aurantiacus group</taxon>
    </lineage>
</organism>
<evidence type="ECO:0000313" key="2">
    <source>
        <dbReference type="Proteomes" id="UP000053669"/>
    </source>
</evidence>
<dbReference type="RefSeq" id="WP_159063992.1">
    <property type="nucleotide sequence ID" value="NZ_KQ948656.1"/>
</dbReference>
<dbReference type="AlphaFoldDB" id="A0A101SGR4"/>
<sequence>MSEPYPDELVDVVDLYVDVQQVLLNRLAVGADPGRVGVAMQAHEFLHTRSGLAQRRPKCHCLPAARRSAG</sequence>
<dbReference type="Proteomes" id="UP000053669">
    <property type="component" value="Unassembled WGS sequence"/>
</dbReference>
<accession>A0A101SGR4</accession>
<reference evidence="1 2" key="1">
    <citation type="submission" date="2015-10" db="EMBL/GenBank/DDBJ databases">
        <title>Draft genome sequence of Streptomyces canus DSM 40017, type strain for the species Streptomyces canus.</title>
        <authorList>
            <person name="Ruckert C."/>
            <person name="Winkler A."/>
            <person name="Kalinowski J."/>
            <person name="Kampfer P."/>
            <person name="Glaeser S."/>
        </authorList>
    </citation>
    <scope>NUCLEOTIDE SEQUENCE [LARGE SCALE GENOMIC DNA]</scope>
    <source>
        <strain evidence="1 2">DSM 40017</strain>
    </source>
</reference>
<dbReference type="EMBL" id="LMWU01000002">
    <property type="protein sequence ID" value="KUN74022.1"/>
    <property type="molecule type" value="Genomic_DNA"/>
</dbReference>
<evidence type="ECO:0000313" key="1">
    <source>
        <dbReference type="EMBL" id="KUN74022.1"/>
    </source>
</evidence>
<proteinExistence type="predicted"/>
<gene>
    <name evidence="1" type="ORF">AQJ46_04720</name>
</gene>
<comment type="caution">
    <text evidence="1">The sequence shown here is derived from an EMBL/GenBank/DDBJ whole genome shotgun (WGS) entry which is preliminary data.</text>
</comment>
<name>A0A101SGR4_9ACTN</name>